<dbReference type="Gene3D" id="3.40.50.300">
    <property type="entry name" value="P-loop containing nucleotide triphosphate hydrolases"/>
    <property type="match status" value="1"/>
</dbReference>
<keyword evidence="5" id="KW-1133">Transmembrane helix</keyword>
<feature type="domain" description="DUF58" evidence="7">
    <location>
        <begin position="996"/>
        <end position="1208"/>
    </location>
</feature>
<dbReference type="InterPro" id="IPR024163">
    <property type="entry name" value="Aerotolerance_reg_N"/>
</dbReference>
<dbReference type="InterPro" id="IPR029062">
    <property type="entry name" value="Class_I_gatase-like"/>
</dbReference>
<feature type="domain" description="Metalloprotease TldD/E N-terminal" evidence="6">
    <location>
        <begin position="34"/>
        <end position="89"/>
    </location>
</feature>
<accession>A0AA38XHQ9</accession>
<dbReference type="InterPro" id="IPR011703">
    <property type="entry name" value="ATPase_AAA-3"/>
</dbReference>
<dbReference type="Gene3D" id="1.10.8.80">
    <property type="entry name" value="Magnesium chelatase subunit I, C-Terminal domain"/>
    <property type="match status" value="1"/>
</dbReference>
<dbReference type="Pfam" id="PF07584">
    <property type="entry name" value="BatA"/>
    <property type="match status" value="1"/>
</dbReference>
<dbReference type="PANTHER" id="PTHR43666:SF1">
    <property type="entry name" value="CONSERVED PROTEIN"/>
    <property type="match status" value="1"/>
</dbReference>
<evidence type="ECO:0000259" key="7">
    <source>
        <dbReference type="Pfam" id="PF01882"/>
    </source>
</evidence>
<comment type="caution">
    <text evidence="13">The sequence shown here is derived from an EMBL/GenBank/DDBJ whole genome shotgun (WGS) entry which is preliminary data.</text>
</comment>
<feature type="domain" description="ATPase AAA-3" evidence="9">
    <location>
        <begin position="680"/>
        <end position="814"/>
    </location>
</feature>
<dbReference type="Gene3D" id="3.40.50.880">
    <property type="match status" value="1"/>
</dbReference>
<dbReference type="InterPro" id="IPR002881">
    <property type="entry name" value="DUF58"/>
</dbReference>
<feature type="compositionally biased region" description="Low complexity" evidence="4">
    <location>
        <begin position="2055"/>
        <end position="2064"/>
    </location>
</feature>
<feature type="transmembrane region" description="Helical" evidence="5">
    <location>
        <begin position="1712"/>
        <end position="1730"/>
    </location>
</feature>
<comment type="pathway">
    <text evidence="3">Porphyrin-containing compound metabolism.</text>
</comment>
<dbReference type="Pfam" id="PF17863">
    <property type="entry name" value="AAA_lid_2"/>
    <property type="match status" value="1"/>
</dbReference>
<keyword evidence="5" id="KW-0472">Membrane</keyword>
<dbReference type="Pfam" id="PF07726">
    <property type="entry name" value="AAA_3"/>
    <property type="match status" value="1"/>
</dbReference>
<dbReference type="InterPro" id="IPR035068">
    <property type="entry name" value="TldD/PmbA_N"/>
</dbReference>
<evidence type="ECO:0000256" key="4">
    <source>
        <dbReference type="SAM" id="MobiDB-lite"/>
    </source>
</evidence>
<evidence type="ECO:0000259" key="6">
    <source>
        <dbReference type="Pfam" id="PF01523"/>
    </source>
</evidence>
<evidence type="ECO:0000256" key="3">
    <source>
        <dbReference type="ARBA" id="ARBA00023444"/>
    </source>
</evidence>
<feature type="transmembrane region" description="Helical" evidence="5">
    <location>
        <begin position="1236"/>
        <end position="1257"/>
    </location>
</feature>
<feature type="domain" description="Metalloprotease TldD/E C-terminal" evidence="12">
    <location>
        <begin position="222"/>
        <end position="416"/>
    </location>
</feature>
<proteinExistence type="predicted"/>
<dbReference type="Pfam" id="PF01523">
    <property type="entry name" value="PmbA_TldD_1st"/>
    <property type="match status" value="1"/>
</dbReference>
<evidence type="ECO:0000256" key="1">
    <source>
        <dbReference type="ARBA" id="ARBA00012825"/>
    </source>
</evidence>
<evidence type="ECO:0000259" key="9">
    <source>
        <dbReference type="Pfam" id="PF07726"/>
    </source>
</evidence>
<dbReference type="NCBIfam" id="TIGR02226">
    <property type="entry name" value="two_anch"/>
    <property type="match status" value="1"/>
</dbReference>
<dbReference type="InterPro" id="IPR027417">
    <property type="entry name" value="P-loop_NTPase"/>
</dbReference>
<dbReference type="EC" id="6.6.1.1" evidence="1"/>
<dbReference type="Pfam" id="PF01882">
    <property type="entry name" value="DUF58"/>
    <property type="match status" value="1"/>
</dbReference>
<dbReference type="InterPro" id="IPR025297">
    <property type="entry name" value="DUF4159"/>
</dbReference>
<dbReference type="GO" id="GO:0008237">
    <property type="term" value="F:metallopeptidase activity"/>
    <property type="evidence" value="ECO:0007669"/>
    <property type="project" value="InterPro"/>
</dbReference>
<dbReference type="SUPFAM" id="SSF111283">
    <property type="entry name" value="Putative modulator of DNA gyrase, PmbA/TldD"/>
    <property type="match status" value="1"/>
</dbReference>
<feature type="domain" description="Aerotolerance regulator N-terminal" evidence="8">
    <location>
        <begin position="1234"/>
        <end position="1308"/>
    </location>
</feature>
<feature type="domain" description="DUF4159" evidence="10">
    <location>
        <begin position="472"/>
        <end position="664"/>
    </location>
</feature>
<dbReference type="CDD" id="cd00009">
    <property type="entry name" value="AAA"/>
    <property type="match status" value="1"/>
</dbReference>
<evidence type="ECO:0000256" key="5">
    <source>
        <dbReference type="SAM" id="Phobius"/>
    </source>
</evidence>
<feature type="transmembrane region" description="Helical" evidence="5">
    <location>
        <begin position="2298"/>
        <end position="2315"/>
    </location>
</feature>
<name>A0AA38XHQ9_9EURO</name>
<feature type="domain" description="ChlI/MoxR AAA lid" evidence="11">
    <location>
        <begin position="890"/>
        <end position="940"/>
    </location>
</feature>
<feature type="transmembrane region" description="Helical" evidence="5">
    <location>
        <begin position="2327"/>
        <end position="2344"/>
    </location>
</feature>
<dbReference type="InterPro" id="IPR045569">
    <property type="entry name" value="Metalloprtase-TldD/E_C"/>
</dbReference>
<organism evidence="13">
    <name type="scientific">Knufia peltigerae</name>
    <dbReference type="NCBI Taxonomy" id="1002370"/>
    <lineage>
        <taxon>Eukaryota</taxon>
        <taxon>Fungi</taxon>
        <taxon>Dikarya</taxon>
        <taxon>Ascomycota</taxon>
        <taxon>Pezizomycotina</taxon>
        <taxon>Eurotiomycetes</taxon>
        <taxon>Chaetothyriomycetidae</taxon>
        <taxon>Chaetothyriales</taxon>
        <taxon>Trichomeriaceae</taxon>
        <taxon>Knufia</taxon>
    </lineage>
</organism>
<dbReference type="SUPFAM" id="SSF52540">
    <property type="entry name" value="P-loop containing nucleoside triphosphate hydrolases"/>
    <property type="match status" value="1"/>
</dbReference>
<feature type="transmembrane region" description="Helical" evidence="5">
    <location>
        <begin position="1627"/>
        <end position="1646"/>
    </location>
</feature>
<feature type="transmembrane region" description="Helical" evidence="5">
    <location>
        <begin position="1604"/>
        <end position="1621"/>
    </location>
</feature>
<evidence type="ECO:0000313" key="13">
    <source>
        <dbReference type="EMBL" id="KAJ9613703.1"/>
    </source>
</evidence>
<dbReference type="Gene3D" id="3.40.50.12140">
    <property type="entry name" value="Domain of unknown function DUF4159"/>
    <property type="match status" value="1"/>
</dbReference>
<dbReference type="EMBL" id="JAPDRN010000199">
    <property type="protein sequence ID" value="KAJ9613703.1"/>
    <property type="molecule type" value="Genomic_DNA"/>
</dbReference>
<dbReference type="Gene3D" id="3.30.2290.10">
    <property type="entry name" value="PmbA/TldD superfamily"/>
    <property type="match status" value="1"/>
</dbReference>
<feature type="region of interest" description="Disordered" evidence="4">
    <location>
        <begin position="2041"/>
        <end position="2106"/>
    </location>
</feature>
<evidence type="ECO:0000259" key="12">
    <source>
        <dbReference type="Pfam" id="PF19289"/>
    </source>
</evidence>
<dbReference type="Pfam" id="PF19289">
    <property type="entry name" value="PmbA_TldD_3rd"/>
    <property type="match status" value="1"/>
</dbReference>
<sequence length="2893" mass="314910">MSIFTEAQAKAILDKVIALSKADECTAVLAGSINGNIRFALNNVSTSGIVDNTELAVTVAFGKRVGTASINEFDDAALQRVVRRAEDLARLAPENPEFMPAIGKQTYRPSPTFSESTAAIDPAFRAKVAADSIAPCRGNGLIAAGFLEDGQGFYATANSNGNFGYQRTTNFDYTCTVRTEDGRGSGWVGRNLKDAADFKADQDIRIAMRKATESQEAKALEPGKYTVILEPAAAAGLISFMMNFFSARSADEGRSFLSKKGGGNKLGEQVYDPRVNMHADPWHPDAPVLPWDNEGMPRERIAIIENGKVANLDYSRFWAQKQGKTAKATPGNLLMSGGEKNTAELVRGTQKGILVTRTWYIRMVDPQTVLLTGLTRDGTFYIENGQIKHPVKNFRFNESPVIMLNNIEELGKPLRDDDSADEVARFHLYLVVRRGLMDRRACLRWLAAAASAAALPAWAQAGPRSSRYDFWFTRLQYDSGDWDVDARMPSNLITSLIDYTSLRVDPQERVVALADPRMLEAPFCYLAGHTLVEFNAAERQNFVRYVRNGGFVFVDDCNHDIDGLFATSFEAQMGRLFGPKALQKLPNSHALYRSFFRFPDGPPATSFELNGWGDDLVHDYLKGIEVDGRLGLLYSNKDYGCEWDYDWRNKRFLAEDNTRFGVNIHTVVEQLLIGLLAGGHCLLEGAPGLGKTLLVRSLGQALELQFRRVQFTPDLMPSDILGTELLEEDHGTGHRHFRFQQGPIFTNLLLADELNRTPPKTQAALLEAMQERTVSYAGTTYTLPAPFFVLATQNPIEQAGTYPLPEAQLDRFLLHVLVDYPSEEEERQILEQTTGGATESVPKVMDAEAVIALQAAVRQVHVSPDVLAWITRLVRASRPGEGAPAAINQWVKWGAGPRAGQSLVLAAKARALLQGRFAATREDVQALAAPVMRHRLLLPFHSRVDPLVTAGTPLLLPPDLRARLRALRLWPRRASGASGIGQHASRSRGAGLEFAQYRAYEPGDELRQIDWKLYARSDRFFVRESERESPITVWLLLDATASAGQADRAAPARSRLDHMRQLAACVVELALQQGDRFGLLAIDGEGLQLVPAAHGARQRDRVHLQLHALQARGGWPAAERLGPLWERVRPGDLLLAIGDGFDDAGIVLLEHLASARREVMLLQVLTADERDFPFDAGHRFRDPETSEELLGDGAAIRADYLQRFAEARVALQSRLQSSGIAIATGAVRPQGRRMSLLFPLGLAALAAWLLPLLIHLARRHPYTPLDFAALRWLRAQLRPRQRIRFDDWPLLLVRLLLLAALALLLARPALTGPAPVPAAWTVVAPGLDATALRGNADARNWHWLAPGFPPIDQPTPMDAASLPSLLRELDAQLPAGTALTVHVPDPLPGLDGARLQLSREVQWQPHTLAVTAAPRTSVAPRLRTRSDAPAAAQHWLGALQRAWSAQALAAPLADDALPGRGEIGVWTGSDALPGTWQRWLQQGGTVLTAAKPPAGAAVLLRDADNAPLLWQQRIGQGRLLHLPGEWNVARNRTLRDGGLPRDLLQALQPPSTPHLGDAQDQAPRRATLPAATPPLPLDGEQRATQGCAMKTLQQAWQRARRRRAAITLLLGLPWALASAVLTLRLSGFDIACVVATVALLLIAAVATTRARQLDRRWLQRRLDASGASEDSADLLFADVAALNPLQQRQRTHVLAALERNLPELRPRWPRRAVAACWIGGIAVAVLALGWPHNTVPRTAALATPQSNAKAGPLRLQSTRLRIDAPAYTGQPTRTQNALDAKVDADSRLSWSLRFDRKPSKAWLQFHDGRRLPLREHDGEWQAQDVARTPLLYRVVSEPVLADTRLHRLDVVADRAPTVRVIDPAASLVLGSPGQRQWALRFEASDDHGVLPQATLSITATQGSGENITFIRRSVTLNGSGEATARRFAHTLDLAALGAQPGNDVIAQLEVRDNHAPTAQVGRSSSVILRLPSTEAVLGAELEGRIKKTLPAYFRSQRQIIIDAEALIRERRSVVADTFVKRSDAIGVDQRILRLRYGQFLGEESEGAPKPPPTSDLPTSDTPATDTHDDEHEHDLKAQAGAHDEHGHDHGGAASGSDTPPVFGSATDVLSEYGHTHDHAEAATLLDPQTRATLKAALDQMWSAEGELRQGRPEQALPFAYKALAFIKQVQQAERIYLARVGPELPPIDESRRLSGDRAGLASRALPLAARTPLDPAVVEAWQRLGDDASTPDLDMLAAWQQRNSAFLPDALDLAAAIEQLRIEPGCTECRQRLRAQLWRALQRPLPQVMRRTMSTPALNVWIAVALGLIVLVTSARQLRSPTRGRGHLIAVLTLQAAAAALLYVCLLPPSQRVALTGLVVIGAEADKAGALPAGATQVLLPEATDVAGAARVPDLATALRRYPSSMVTLVGAGLAARDRDAALPTDTRWQAAPAPIGWIALQPPANAAPGARFDVHAQARGVERAQAELLDPAGAVVDRAPLAADGRVQLSGVARAEGRSVFQLRLLDAQGHVADSVPVPQQTLAAAPLRLLVRSAAPGAELKYLRRWATDAGIRMQLQAETGAGLSLGDGNVALDASTLARSDLLLLDERSLAALGTGQMAAVRQALRDGLGLLVRSTGAPSASARQRLRDLGLPLQGDAGSQIAAMPAEGDATMLQARRGPLAAGTLPTGDGEEADRASHAAALPALEYLALQADGSRALLRDRDGKAIGGWRAVGKGRIGVLPITDSWRWVLAGREDRHGELWSSVFATLSRAQAGTEGPWSPQALAWASERQSLCGVQAPLQTFDTHGKGVPLIVDSGTGAARCAGWWPRQAGWQRLQYGDRTHWRYVFDPKQASALHRQAMIDATAQRLATSAPATAQADQRVPGSRWPWWLAFVLCASLLWWLERRR</sequence>
<dbReference type="InterPro" id="IPR002510">
    <property type="entry name" value="Metalloprtase-TldD/E_N"/>
</dbReference>
<feature type="transmembrane region" description="Helical" evidence="5">
    <location>
        <begin position="2873"/>
        <end position="2889"/>
    </location>
</feature>
<dbReference type="InterPro" id="IPR041628">
    <property type="entry name" value="ChlI/MoxR_AAA_lid"/>
</dbReference>
<feature type="compositionally biased region" description="Basic and acidic residues" evidence="4">
    <location>
        <begin position="2065"/>
        <end position="2090"/>
    </location>
</feature>
<reference evidence="13" key="1">
    <citation type="submission" date="2022-10" db="EMBL/GenBank/DDBJ databases">
        <title>Culturing micro-colonial fungi from biological soil crusts in the Mojave desert and describing Neophaeococcomyces mojavensis, and introducing the new genera and species Taxawa tesnikishii.</title>
        <authorList>
            <person name="Kurbessoian T."/>
            <person name="Stajich J.E."/>
        </authorList>
    </citation>
    <scope>NUCLEOTIDE SEQUENCE</scope>
    <source>
        <strain evidence="13">TK_35</strain>
    </source>
</reference>
<dbReference type="InterPro" id="IPR036059">
    <property type="entry name" value="TldD/PmbA_sf"/>
</dbReference>
<evidence type="ECO:0000259" key="10">
    <source>
        <dbReference type="Pfam" id="PF13709"/>
    </source>
</evidence>
<dbReference type="InterPro" id="IPR011933">
    <property type="entry name" value="Double_TM_dom"/>
</dbReference>
<dbReference type="GO" id="GO:0006508">
    <property type="term" value="P:proteolysis"/>
    <property type="evidence" value="ECO:0007669"/>
    <property type="project" value="InterPro"/>
</dbReference>
<dbReference type="GO" id="GO:0016887">
    <property type="term" value="F:ATP hydrolysis activity"/>
    <property type="evidence" value="ECO:0007669"/>
    <property type="project" value="InterPro"/>
</dbReference>
<keyword evidence="5" id="KW-0812">Transmembrane</keyword>
<evidence type="ECO:0000259" key="11">
    <source>
        <dbReference type="Pfam" id="PF17863"/>
    </source>
</evidence>
<dbReference type="PANTHER" id="PTHR43666">
    <property type="entry name" value="TLDD PROTEIN"/>
    <property type="match status" value="1"/>
</dbReference>
<dbReference type="Pfam" id="PF13709">
    <property type="entry name" value="DUF4159"/>
    <property type="match status" value="1"/>
</dbReference>
<evidence type="ECO:0000259" key="8">
    <source>
        <dbReference type="Pfam" id="PF07584"/>
    </source>
</evidence>
<dbReference type="GO" id="GO:0005524">
    <property type="term" value="F:ATP binding"/>
    <property type="evidence" value="ECO:0007669"/>
    <property type="project" value="InterPro"/>
</dbReference>
<evidence type="ECO:0000256" key="2">
    <source>
        <dbReference type="ARBA" id="ARBA00022962"/>
    </source>
</evidence>
<keyword evidence="2" id="KW-0315">Glutamine amidotransferase</keyword>
<gene>
    <name evidence="13" type="ORF">H2204_014742</name>
</gene>
<protein>
    <recommendedName>
        <fullName evidence="1">magnesium chelatase</fullName>
        <ecNumber evidence="1">6.6.1.1</ecNumber>
    </recommendedName>
</protein>
<dbReference type="GO" id="GO:0016851">
    <property type="term" value="F:magnesium chelatase activity"/>
    <property type="evidence" value="ECO:0007669"/>
    <property type="project" value="UniProtKB-EC"/>
</dbReference>